<protein>
    <submittedName>
        <fullName evidence="2">Zinc finger protein aebp2</fullName>
    </submittedName>
</protein>
<evidence type="ECO:0000313" key="2">
    <source>
        <dbReference type="EMBL" id="KAG0658928.1"/>
    </source>
</evidence>
<feature type="compositionally biased region" description="Gly residues" evidence="1">
    <location>
        <begin position="705"/>
        <end position="716"/>
    </location>
</feature>
<feature type="compositionally biased region" description="Polar residues" evidence="1">
    <location>
        <begin position="305"/>
        <end position="320"/>
    </location>
</feature>
<feature type="compositionally biased region" description="Basic residues" evidence="1">
    <location>
        <begin position="64"/>
        <end position="77"/>
    </location>
</feature>
<proteinExistence type="predicted"/>
<feature type="compositionally biased region" description="Gly residues" evidence="1">
    <location>
        <begin position="190"/>
        <end position="199"/>
    </location>
</feature>
<feature type="region of interest" description="Disordered" evidence="1">
    <location>
        <begin position="431"/>
        <end position="519"/>
    </location>
</feature>
<sequence length="851" mass="87849">MSIAMMAHLGYVPPQVFQIDPSLLAISPYVDPLPSITANANSPPPPPKKLKRRAAEGKRGDPHKPKKPRKRPVRTPRPKSASPTNGDGTDALLPIGAFAAANTLGRHTKLACTTPKPSSALEIEAHRLHRLVKVLSARCATREALLATQLGRAPRPVPTLADVPIPLPVQLPPLPKSSKRGKQQADKAQRGGGGGGGGEQQQPRDDIVVDFQAYNDYCNRHSANQESILEDAQALLALAADPIESGTGSPLFVNDNGSGSGIGVGLEISAAAALAAAQAARQPRPFSQFTTKSAVPAKRPPLPRSATTSALHGGVPTTQLAAPTDGSSSSSNAAVISATQIEAYRSLAAQMGLDLNGNAAGGGSPDPYDGADQAFDSSAFEPVMESAMLQLPPPPPPPPLYYLPPPLPSSAASAAETTRSTSTATFFYPTLGSSSSSQTDSNAAAPGPGLGRRRQDPEWLSEREARHRARFDRAANEALATQVQDEQSVLKKNGSRGLFQSQGHGYGRTHNNNAGDDDPMLLAPIETTRTLPPQLPLPPRRRSSWLLSPPPFLDSLSLPVPPSACSSSSSSMMMQQQQQQRPHLSIDAAGAFAQTFREAHPLSGSGTGASASGGGAISALFWRGLPSAVVVPTPLRSTFATGGATPLFGPSSKNRLWQDVVVDSPDRDQDDDDDEDDERFEPRPAGGNAAAAAADHSLMTMVSSNGGGGGGGGGEGVLDEWERFQPRAANQTERTAADLTVVEEPEPAEPEEAQEQEQEQEEERGGGGGEEPRVDGSAAAGAAAAAEEEERRVASGESPQTSAAVSVGAMDAEAVAGEGSVEVVVAVAVAVDGGGGGGGSESTAATAGGGN</sequence>
<evidence type="ECO:0000313" key="3">
    <source>
        <dbReference type="Proteomes" id="UP000777482"/>
    </source>
</evidence>
<feature type="compositionally biased region" description="Basic and acidic residues" evidence="1">
    <location>
        <begin position="53"/>
        <end position="63"/>
    </location>
</feature>
<evidence type="ECO:0000256" key="1">
    <source>
        <dbReference type="SAM" id="MobiDB-lite"/>
    </source>
</evidence>
<feature type="compositionally biased region" description="Low complexity" evidence="1">
    <location>
        <begin position="321"/>
        <end position="331"/>
    </location>
</feature>
<feature type="region of interest" description="Disordered" evidence="1">
    <location>
        <begin position="35"/>
        <end position="91"/>
    </location>
</feature>
<feature type="compositionally biased region" description="Polar residues" evidence="1">
    <location>
        <begin position="498"/>
        <end position="514"/>
    </location>
</feature>
<feature type="region of interest" description="Disordered" evidence="1">
    <location>
        <begin position="831"/>
        <end position="851"/>
    </location>
</feature>
<feature type="compositionally biased region" description="Acidic residues" evidence="1">
    <location>
        <begin position="741"/>
        <end position="762"/>
    </location>
</feature>
<dbReference type="AlphaFoldDB" id="A0A9P7B516"/>
<feature type="compositionally biased region" description="Low complexity" evidence="1">
    <location>
        <begin position="683"/>
        <end position="694"/>
    </location>
</feature>
<feature type="compositionally biased region" description="Pro residues" evidence="1">
    <location>
        <begin position="165"/>
        <end position="175"/>
    </location>
</feature>
<feature type="compositionally biased region" description="Acidic residues" evidence="1">
    <location>
        <begin position="668"/>
        <end position="679"/>
    </location>
</feature>
<keyword evidence="3" id="KW-1185">Reference proteome</keyword>
<feature type="region of interest" description="Disordered" evidence="1">
    <location>
        <begin position="285"/>
        <end position="331"/>
    </location>
</feature>
<feature type="compositionally biased region" description="Low complexity" evidence="1">
    <location>
        <begin position="776"/>
        <end position="785"/>
    </location>
</feature>
<feature type="region of interest" description="Disordered" evidence="1">
    <location>
        <begin position="660"/>
        <end position="806"/>
    </location>
</feature>
<feature type="compositionally biased region" description="Low complexity" evidence="1">
    <location>
        <begin position="841"/>
        <end position="851"/>
    </location>
</feature>
<feature type="region of interest" description="Disordered" evidence="1">
    <location>
        <begin position="165"/>
        <end position="203"/>
    </location>
</feature>
<organism evidence="2 3">
    <name type="scientific">Rhodotorula mucilaginosa</name>
    <name type="common">Yeast</name>
    <name type="synonym">Rhodotorula rubra</name>
    <dbReference type="NCBI Taxonomy" id="5537"/>
    <lineage>
        <taxon>Eukaryota</taxon>
        <taxon>Fungi</taxon>
        <taxon>Dikarya</taxon>
        <taxon>Basidiomycota</taxon>
        <taxon>Pucciniomycotina</taxon>
        <taxon>Microbotryomycetes</taxon>
        <taxon>Sporidiobolales</taxon>
        <taxon>Sporidiobolaceae</taxon>
        <taxon>Rhodotorula</taxon>
    </lineage>
</organism>
<dbReference type="EMBL" id="PUHQ01000060">
    <property type="protein sequence ID" value="KAG0658928.1"/>
    <property type="molecule type" value="Genomic_DNA"/>
</dbReference>
<reference evidence="2 3" key="1">
    <citation type="submission" date="2020-11" db="EMBL/GenBank/DDBJ databases">
        <title>Kefir isolates.</title>
        <authorList>
            <person name="Marcisauskas S."/>
            <person name="Kim Y."/>
            <person name="Blasche S."/>
        </authorList>
    </citation>
    <scope>NUCLEOTIDE SEQUENCE [LARGE SCALE GENOMIC DNA]</scope>
    <source>
        <strain evidence="2 3">KR</strain>
    </source>
</reference>
<gene>
    <name evidence="2" type="primary">AEBP2</name>
    <name evidence="2" type="ORF">C6P46_005548</name>
</gene>
<feature type="compositionally biased region" description="Basic and acidic residues" evidence="1">
    <location>
        <begin position="453"/>
        <end position="475"/>
    </location>
</feature>
<name>A0A9P7B516_RHOMI</name>
<dbReference type="OrthoDB" id="10520756at2759"/>
<accession>A0A9P7B516</accession>
<dbReference type="Proteomes" id="UP000777482">
    <property type="component" value="Unassembled WGS sequence"/>
</dbReference>
<comment type="caution">
    <text evidence="2">The sequence shown here is derived from an EMBL/GenBank/DDBJ whole genome shotgun (WGS) entry which is preliminary data.</text>
</comment>